<proteinExistence type="inferred from homology"/>
<evidence type="ECO:0000256" key="1">
    <source>
        <dbReference type="ARBA" id="ARBA00022490"/>
    </source>
</evidence>
<dbReference type="AlphaFoldDB" id="A0A919SAA0"/>
<dbReference type="InterPro" id="IPR050072">
    <property type="entry name" value="Peptidase_M20A"/>
</dbReference>
<dbReference type="GO" id="GO:0009085">
    <property type="term" value="P:lysine biosynthetic process"/>
    <property type="evidence" value="ECO:0007669"/>
    <property type="project" value="UniProtKB-KW"/>
</dbReference>
<keyword evidence="5" id="KW-0862">Zinc</keyword>
<reference evidence="8" key="1">
    <citation type="submission" date="2021-03" db="EMBL/GenBank/DDBJ databases">
        <title>Whole genome shotgun sequence of Actinoplanes consettensis NBRC 14913.</title>
        <authorList>
            <person name="Komaki H."/>
            <person name="Tamura T."/>
        </authorList>
    </citation>
    <scope>NUCLEOTIDE SEQUENCE</scope>
    <source>
        <strain evidence="8">NBRC 14913</strain>
    </source>
</reference>
<evidence type="ECO:0000256" key="2">
    <source>
        <dbReference type="ARBA" id="ARBA00022605"/>
    </source>
</evidence>
<dbReference type="GO" id="GO:0008270">
    <property type="term" value="F:zinc ion binding"/>
    <property type="evidence" value="ECO:0007669"/>
    <property type="project" value="InterPro"/>
</dbReference>
<comment type="caution">
    <text evidence="8">The sequence shown here is derived from an EMBL/GenBank/DDBJ whole genome shotgun (WGS) entry which is preliminary data.</text>
</comment>
<evidence type="ECO:0000256" key="5">
    <source>
        <dbReference type="ARBA" id="ARBA00022833"/>
    </source>
</evidence>
<evidence type="ECO:0000256" key="3">
    <source>
        <dbReference type="ARBA" id="ARBA00022723"/>
    </source>
</evidence>
<dbReference type="NCBIfam" id="TIGR01902">
    <property type="entry name" value="dapE-lys-deAc"/>
    <property type="match status" value="1"/>
</dbReference>
<dbReference type="Gene3D" id="3.40.630.10">
    <property type="entry name" value="Zn peptidases"/>
    <property type="match status" value="2"/>
</dbReference>
<organism evidence="8 9">
    <name type="scientific">Winogradskya consettensis</name>
    <dbReference type="NCBI Taxonomy" id="113560"/>
    <lineage>
        <taxon>Bacteria</taxon>
        <taxon>Bacillati</taxon>
        <taxon>Actinomycetota</taxon>
        <taxon>Actinomycetes</taxon>
        <taxon>Micromonosporales</taxon>
        <taxon>Micromonosporaceae</taxon>
        <taxon>Winogradskya</taxon>
    </lineage>
</organism>
<keyword evidence="7" id="KW-0170">Cobalt</keyword>
<accession>A0A919SAA0</accession>
<evidence type="ECO:0000313" key="9">
    <source>
        <dbReference type="Proteomes" id="UP000680865"/>
    </source>
</evidence>
<keyword evidence="6" id="KW-0457">Lysine biosynthesis</keyword>
<gene>
    <name evidence="8" type="ORF">Aco04nite_08030</name>
</gene>
<dbReference type="EMBL" id="BOQP01000004">
    <property type="protein sequence ID" value="GIM67830.1"/>
    <property type="molecule type" value="Genomic_DNA"/>
</dbReference>
<keyword evidence="1" id="KW-0963">Cytoplasm</keyword>
<keyword evidence="4" id="KW-0378">Hydrolase</keyword>
<protein>
    <submittedName>
        <fullName evidence="8">Acetyl-lysine deacetylase</fullName>
    </submittedName>
</protein>
<dbReference type="GO" id="GO:0016811">
    <property type="term" value="F:hydrolase activity, acting on carbon-nitrogen (but not peptide) bonds, in linear amides"/>
    <property type="evidence" value="ECO:0007669"/>
    <property type="project" value="InterPro"/>
</dbReference>
<sequence length="369" mass="38345">MDRANEAELLHEMVRIPSVSGSENALAGFLAERLSALGFRTTIDGAGNVRGEVGGPDGPEILLLGHADTVPGGPAVRLEDGVLHGRGAVDAKGPLAAMICAAARFARSDLARSDAAARIVVIGAVDEERYSAGARYLVDRMRPDAVVIGEPSGASSVGVGYKGNLRFSIGVSVPAAHTSSPAAGAVEVAAGLWATARERFDRWNTLHGGPALFDRALPSLVRVVGDIHEAVAEVSCRLPVGFDADAFLRDLPTGEHRVTVFEHVPAVRSARTDPVVRALSAGIRENGSRPVPKLKLGTADWNVVGPAWGVPVAAYGPGDSRLCHTDQEHIALTEYWAAIDVLASALPRLAASLRQPALAGGPSRTGGTS</sequence>
<keyword evidence="9" id="KW-1185">Reference proteome</keyword>
<dbReference type="Proteomes" id="UP000680865">
    <property type="component" value="Unassembled WGS sequence"/>
</dbReference>
<dbReference type="InterPro" id="IPR001261">
    <property type="entry name" value="ArgE/DapE_CS"/>
</dbReference>
<dbReference type="RefSeq" id="WP_212995804.1">
    <property type="nucleotide sequence ID" value="NZ_BAAATW010000002.1"/>
</dbReference>
<evidence type="ECO:0000256" key="7">
    <source>
        <dbReference type="ARBA" id="ARBA00023285"/>
    </source>
</evidence>
<keyword evidence="2" id="KW-0028">Amino-acid biosynthesis</keyword>
<name>A0A919SAA0_9ACTN</name>
<evidence type="ECO:0000256" key="6">
    <source>
        <dbReference type="ARBA" id="ARBA00023154"/>
    </source>
</evidence>
<dbReference type="PROSITE" id="PS00758">
    <property type="entry name" value="ARGE_DAPE_CPG2_1"/>
    <property type="match status" value="1"/>
</dbReference>
<dbReference type="GO" id="GO:0050897">
    <property type="term" value="F:cobalt ion binding"/>
    <property type="evidence" value="ECO:0007669"/>
    <property type="project" value="InterPro"/>
</dbReference>
<dbReference type="InterPro" id="IPR002933">
    <property type="entry name" value="Peptidase_M20"/>
</dbReference>
<dbReference type="HAMAP" id="MF_01120">
    <property type="entry name" value="LysK"/>
    <property type="match status" value="1"/>
</dbReference>
<dbReference type="InterPro" id="IPR010175">
    <property type="entry name" value="LysK"/>
</dbReference>
<keyword evidence="3" id="KW-0479">Metal-binding</keyword>
<evidence type="ECO:0000256" key="4">
    <source>
        <dbReference type="ARBA" id="ARBA00022801"/>
    </source>
</evidence>
<dbReference type="SUPFAM" id="SSF53187">
    <property type="entry name" value="Zn-dependent exopeptidases"/>
    <property type="match status" value="1"/>
</dbReference>
<dbReference type="PANTHER" id="PTHR43808:SF28">
    <property type="entry name" value="[LYSW]-LYSINE_[LYSW]-ORNITHINE HYDROLASE"/>
    <property type="match status" value="1"/>
</dbReference>
<dbReference type="Pfam" id="PF01546">
    <property type="entry name" value="Peptidase_M20"/>
    <property type="match status" value="1"/>
</dbReference>
<dbReference type="PANTHER" id="PTHR43808">
    <property type="entry name" value="ACETYLORNITHINE DEACETYLASE"/>
    <property type="match status" value="1"/>
</dbReference>
<evidence type="ECO:0000313" key="8">
    <source>
        <dbReference type="EMBL" id="GIM67830.1"/>
    </source>
</evidence>